<evidence type="ECO:0000313" key="3">
    <source>
        <dbReference type="Proteomes" id="UP000281955"/>
    </source>
</evidence>
<dbReference type="AlphaFoldDB" id="A0A420XQF4"/>
<evidence type="ECO:0000313" key="2">
    <source>
        <dbReference type="EMBL" id="RKS75452.1"/>
    </source>
</evidence>
<accession>A0A420XQF4</accession>
<protein>
    <submittedName>
        <fullName evidence="2">Uncharacterized protein DUF1360</fullName>
    </submittedName>
</protein>
<gene>
    <name evidence="2" type="ORF">CLV35_1919</name>
</gene>
<evidence type="ECO:0000256" key="1">
    <source>
        <dbReference type="SAM" id="Phobius"/>
    </source>
</evidence>
<dbReference type="Pfam" id="PF07098">
    <property type="entry name" value="DUF1360"/>
    <property type="match status" value="1"/>
</dbReference>
<comment type="caution">
    <text evidence="2">The sequence shown here is derived from an EMBL/GenBank/DDBJ whole genome shotgun (WGS) entry which is preliminary data.</text>
</comment>
<reference evidence="2 3" key="1">
    <citation type="submission" date="2018-10" db="EMBL/GenBank/DDBJ databases">
        <title>Genomic Encyclopedia of Archaeal and Bacterial Type Strains, Phase II (KMG-II): from individual species to whole genera.</title>
        <authorList>
            <person name="Goeker M."/>
        </authorList>
    </citation>
    <scope>NUCLEOTIDE SEQUENCE [LARGE SCALE GENOMIC DNA]</scope>
    <source>
        <strain evidence="2 3">RP-AC37</strain>
    </source>
</reference>
<name>A0A420XQF4_9ACTN</name>
<sequence length="169" mass="18282">MNLHELHHKALAEKEAYAGDEERPLGAFVGLLGLYGTAVGISTLGVMRSDRRLPDRFAFADIALISVATHRLSRLITKDPVTSPLRAPFTRFKGTSAEAELEEEVRGTGARKALGELLTCPFCVGQWVATGFTFSMVVAPKQTRLAATIFTAVSAADVLQYAYAKVQQA</sequence>
<keyword evidence="1" id="KW-0472">Membrane</keyword>
<keyword evidence="1" id="KW-1133">Transmembrane helix</keyword>
<dbReference type="RefSeq" id="WP_231121664.1">
    <property type="nucleotide sequence ID" value="NZ_RBWV01000011.1"/>
</dbReference>
<dbReference type="EMBL" id="RBWV01000011">
    <property type="protein sequence ID" value="RKS75452.1"/>
    <property type="molecule type" value="Genomic_DNA"/>
</dbReference>
<feature type="transmembrane region" description="Helical" evidence="1">
    <location>
        <begin position="25"/>
        <end position="47"/>
    </location>
</feature>
<dbReference type="InterPro" id="IPR010773">
    <property type="entry name" value="Mycophage_PG1_Gp7"/>
</dbReference>
<proteinExistence type="predicted"/>
<dbReference type="Proteomes" id="UP000281955">
    <property type="component" value="Unassembled WGS sequence"/>
</dbReference>
<keyword evidence="3" id="KW-1185">Reference proteome</keyword>
<keyword evidence="1" id="KW-0812">Transmembrane</keyword>
<dbReference type="InParanoid" id="A0A420XQF4"/>
<organism evidence="2 3">
    <name type="scientific">Motilibacter peucedani</name>
    <dbReference type="NCBI Taxonomy" id="598650"/>
    <lineage>
        <taxon>Bacteria</taxon>
        <taxon>Bacillati</taxon>
        <taxon>Actinomycetota</taxon>
        <taxon>Actinomycetes</taxon>
        <taxon>Motilibacterales</taxon>
        <taxon>Motilibacteraceae</taxon>
        <taxon>Motilibacter</taxon>
    </lineage>
</organism>